<gene>
    <name evidence="2" type="ORF">LCGC14_2653160</name>
</gene>
<comment type="caution">
    <text evidence="2">The sequence shown here is derived from an EMBL/GenBank/DDBJ whole genome shotgun (WGS) entry which is preliminary data.</text>
</comment>
<dbReference type="GO" id="GO:0042597">
    <property type="term" value="C:periplasmic space"/>
    <property type="evidence" value="ECO:0007669"/>
    <property type="project" value="TreeGrafter"/>
</dbReference>
<dbReference type="Gene3D" id="2.40.10.120">
    <property type="match status" value="1"/>
</dbReference>
<dbReference type="PRINTS" id="PR00834">
    <property type="entry name" value="PROTEASES2C"/>
</dbReference>
<feature type="compositionally biased region" description="Acidic residues" evidence="1">
    <location>
        <begin position="216"/>
        <end position="225"/>
    </location>
</feature>
<accession>A0A0F9CLA5</accession>
<dbReference type="AlphaFoldDB" id="A0A0F9CLA5"/>
<reference evidence="2" key="1">
    <citation type="journal article" date="2015" name="Nature">
        <title>Complex archaea that bridge the gap between prokaryotes and eukaryotes.</title>
        <authorList>
            <person name="Spang A."/>
            <person name="Saw J.H."/>
            <person name="Jorgensen S.L."/>
            <person name="Zaremba-Niedzwiedzka K."/>
            <person name="Martijn J."/>
            <person name="Lind A.E."/>
            <person name="van Eijk R."/>
            <person name="Schleper C."/>
            <person name="Guy L."/>
            <person name="Ettema T.J."/>
        </authorList>
    </citation>
    <scope>NUCLEOTIDE SEQUENCE</scope>
</reference>
<name>A0A0F9CLA5_9ZZZZ</name>
<dbReference type="GO" id="GO:0004252">
    <property type="term" value="F:serine-type endopeptidase activity"/>
    <property type="evidence" value="ECO:0007669"/>
    <property type="project" value="InterPro"/>
</dbReference>
<dbReference type="GO" id="GO:0006515">
    <property type="term" value="P:protein quality control for misfolded or incompletely synthesized proteins"/>
    <property type="evidence" value="ECO:0007669"/>
    <property type="project" value="TreeGrafter"/>
</dbReference>
<proteinExistence type="predicted"/>
<protein>
    <recommendedName>
        <fullName evidence="3">Serine protease</fullName>
    </recommendedName>
</protein>
<evidence type="ECO:0000313" key="2">
    <source>
        <dbReference type="EMBL" id="KKK97396.1"/>
    </source>
</evidence>
<dbReference type="SUPFAM" id="SSF50494">
    <property type="entry name" value="Trypsin-like serine proteases"/>
    <property type="match status" value="1"/>
</dbReference>
<evidence type="ECO:0000256" key="1">
    <source>
        <dbReference type="SAM" id="MobiDB-lite"/>
    </source>
</evidence>
<dbReference type="InterPro" id="IPR001940">
    <property type="entry name" value="Peptidase_S1C"/>
</dbReference>
<dbReference type="PANTHER" id="PTHR22939:SF129">
    <property type="entry name" value="SERINE PROTEASE HTRA2, MITOCHONDRIAL"/>
    <property type="match status" value="1"/>
</dbReference>
<dbReference type="Pfam" id="PF13365">
    <property type="entry name" value="Trypsin_2"/>
    <property type="match status" value="1"/>
</dbReference>
<dbReference type="EMBL" id="LAZR01046069">
    <property type="protein sequence ID" value="KKK97396.1"/>
    <property type="molecule type" value="Genomic_DNA"/>
</dbReference>
<dbReference type="PROSITE" id="PS51257">
    <property type="entry name" value="PROKAR_LIPOPROTEIN"/>
    <property type="match status" value="1"/>
</dbReference>
<sequence>MKNVTLILVLFVVIFSGCDSAIHGWQYYADSVVLIEIDGRHTGSGFVIASDLIITAKHVVNRKGDYAIMFADGSKRNVQAIRISEETDCAVLLVRKANLRPLKLTTKVEIGQPIFVIGSPIDIKFFNYITRGIVSKLDVQENWLSNSPLIMIDAAVNPGNSGGPVFDVRGSVIGIAITRHPYNCGLNFITPSIDILTLLEEWNDEGENHEGRYKEDEEQFTEEYEAAAGTS</sequence>
<feature type="region of interest" description="Disordered" evidence="1">
    <location>
        <begin position="207"/>
        <end position="231"/>
    </location>
</feature>
<dbReference type="InterPro" id="IPR009003">
    <property type="entry name" value="Peptidase_S1_PA"/>
</dbReference>
<organism evidence="2">
    <name type="scientific">marine sediment metagenome</name>
    <dbReference type="NCBI Taxonomy" id="412755"/>
    <lineage>
        <taxon>unclassified sequences</taxon>
        <taxon>metagenomes</taxon>
        <taxon>ecological metagenomes</taxon>
    </lineage>
</organism>
<evidence type="ECO:0008006" key="3">
    <source>
        <dbReference type="Google" id="ProtNLM"/>
    </source>
</evidence>
<dbReference type="PANTHER" id="PTHR22939">
    <property type="entry name" value="SERINE PROTEASE FAMILY S1C HTRA-RELATED"/>
    <property type="match status" value="1"/>
</dbReference>